<dbReference type="RefSeq" id="YP_010111016.1">
    <property type="nucleotide sequence ID" value="NC_055877.1"/>
</dbReference>
<proteinExistence type="predicted"/>
<protein>
    <submittedName>
        <fullName evidence="1">Uncharacterized protein</fullName>
    </submittedName>
</protein>
<accession>A0A7M1RWX0</accession>
<evidence type="ECO:0000313" key="2">
    <source>
        <dbReference type="Proteomes" id="UP000594003"/>
    </source>
</evidence>
<reference evidence="1 2" key="1">
    <citation type="submission" date="2020-07" db="EMBL/GenBank/DDBJ databases">
        <title>Taxonomic proposal: Crassvirales, a new order of highly abundant and diverse bacterial viruses.</title>
        <authorList>
            <person name="Shkoporov A.N."/>
            <person name="Stockdale S.R."/>
            <person name="Guerin E."/>
            <person name="Ross R.P."/>
            <person name="Hill C."/>
        </authorList>
    </citation>
    <scope>NUCLEOTIDE SEQUENCE [LARGE SCALE GENOMIC DNA]</scope>
</reference>
<organism evidence="1 2">
    <name type="scientific">uncultured phage cr8_1</name>
    <dbReference type="NCBI Taxonomy" id="2772068"/>
    <lineage>
        <taxon>Viruses</taxon>
        <taxon>Duplodnaviria</taxon>
        <taxon>Heunggongvirae</taxon>
        <taxon>Uroviricota</taxon>
        <taxon>Caudoviricetes</taxon>
        <taxon>Crassvirales</taxon>
        <taxon>Intestiviridae</taxon>
        <taxon>Obtuvirinae</taxon>
        <taxon>Fohxhuevirus</taxon>
        <taxon>Fohxhuevirus gastrointestinalis</taxon>
    </lineage>
</organism>
<evidence type="ECO:0000313" key="1">
    <source>
        <dbReference type="EMBL" id="QOR58858.1"/>
    </source>
</evidence>
<dbReference type="GeneID" id="65129341"/>
<dbReference type="KEGG" id="vg:65129341"/>
<sequence>MALLLKEFYLKKKHDNVYAKIEFVNTYNSEANVLVHFWNEDKTEIVHSWNYLISFDKKEESNLYTYCYNELKKLDEFSNAIDV</sequence>
<keyword evidence="2" id="KW-1185">Reference proteome</keyword>
<dbReference type="EMBL" id="MT774384">
    <property type="protein sequence ID" value="QOR58858.1"/>
    <property type="molecule type" value="Genomic_DNA"/>
</dbReference>
<dbReference type="Proteomes" id="UP000594003">
    <property type="component" value="Segment"/>
</dbReference>
<name>A0A7M1RWX0_9CAUD</name>